<protein>
    <submittedName>
        <fullName evidence="1">Uncharacterized protein</fullName>
    </submittedName>
</protein>
<dbReference type="Proteomes" id="UP000663860">
    <property type="component" value="Unassembled WGS sequence"/>
</dbReference>
<dbReference type="Proteomes" id="UP000663868">
    <property type="component" value="Unassembled WGS sequence"/>
</dbReference>
<gene>
    <name evidence="1" type="ORF">IZO911_LOCUS1680</name>
    <name evidence="2" type="ORF">KXQ929_LOCUS11093</name>
</gene>
<evidence type="ECO:0000313" key="1">
    <source>
        <dbReference type="EMBL" id="CAF0718810.1"/>
    </source>
</evidence>
<organism evidence="1 3">
    <name type="scientific">Adineta steineri</name>
    <dbReference type="NCBI Taxonomy" id="433720"/>
    <lineage>
        <taxon>Eukaryota</taxon>
        <taxon>Metazoa</taxon>
        <taxon>Spiralia</taxon>
        <taxon>Gnathifera</taxon>
        <taxon>Rotifera</taxon>
        <taxon>Eurotatoria</taxon>
        <taxon>Bdelloidea</taxon>
        <taxon>Adinetida</taxon>
        <taxon>Adinetidae</taxon>
        <taxon>Adineta</taxon>
    </lineage>
</organism>
<evidence type="ECO:0000313" key="2">
    <source>
        <dbReference type="EMBL" id="CAF3701734.1"/>
    </source>
</evidence>
<sequence>MDQIITGIIKSTHPFKVKQQLLERLKSAYLQTPCSTTISVNNRACYHIINYVRELTSIKIDLDTLAFCRTCLECCHSPECLCSIAEHLINDAHIDLSIPFVQLLSDRLPIEIGRPFLERAIFERHELNNEALHFILLSITKNRQLTDGQRTIFYIKLVELVLFRLRTFDHSIEQVELFCKQLLSTIEELCYENNKKSNHLLNDIVNGVTSGLLTCLADSTVTNEPSTALANIIDLLQECPNENLLDSFILTIDDDRLILCLNRLARVFRWPCSTTKPSQWLVSIWKLLFKREREMLVAQSASSSIISDVYLY</sequence>
<accession>A0A813MED0</accession>
<comment type="caution">
    <text evidence="1">The sequence shown here is derived from an EMBL/GenBank/DDBJ whole genome shotgun (WGS) entry which is preliminary data.</text>
</comment>
<dbReference type="EMBL" id="CAJNOE010000007">
    <property type="protein sequence ID" value="CAF0718810.1"/>
    <property type="molecule type" value="Genomic_DNA"/>
</dbReference>
<evidence type="ECO:0000313" key="3">
    <source>
        <dbReference type="Proteomes" id="UP000663860"/>
    </source>
</evidence>
<dbReference type="AlphaFoldDB" id="A0A813MED0"/>
<dbReference type="EMBL" id="CAJOBB010000539">
    <property type="protein sequence ID" value="CAF3701734.1"/>
    <property type="molecule type" value="Genomic_DNA"/>
</dbReference>
<proteinExistence type="predicted"/>
<name>A0A813MED0_9BILA</name>
<reference evidence="1" key="1">
    <citation type="submission" date="2021-02" db="EMBL/GenBank/DDBJ databases">
        <authorList>
            <person name="Nowell W R."/>
        </authorList>
    </citation>
    <scope>NUCLEOTIDE SEQUENCE</scope>
</reference>